<dbReference type="EMBL" id="JAMZEJ010000010">
    <property type="protein sequence ID" value="MCQ8242272.1"/>
    <property type="molecule type" value="Genomic_DNA"/>
</dbReference>
<feature type="region of interest" description="Disordered" evidence="1">
    <location>
        <begin position="38"/>
        <end position="61"/>
    </location>
</feature>
<reference evidence="3 4" key="1">
    <citation type="submission" date="2022-06" db="EMBL/GenBank/DDBJ databases">
        <title>Rhizosaccharibacter gen. nov. sp. nov. KSS12, endophytic bacteria isolated from sugarcane.</title>
        <authorList>
            <person name="Pitiwittayakul N."/>
        </authorList>
    </citation>
    <scope>NUCLEOTIDE SEQUENCE [LARGE SCALE GENOMIC DNA]</scope>
    <source>
        <strain evidence="3 4">KSS12</strain>
    </source>
</reference>
<evidence type="ECO:0000256" key="2">
    <source>
        <dbReference type="SAM" id="Phobius"/>
    </source>
</evidence>
<evidence type="ECO:0000313" key="4">
    <source>
        <dbReference type="Proteomes" id="UP001524547"/>
    </source>
</evidence>
<keyword evidence="2" id="KW-1133">Transmembrane helix</keyword>
<comment type="caution">
    <text evidence="3">The sequence shown here is derived from an EMBL/GenBank/DDBJ whole genome shotgun (WGS) entry which is preliminary data.</text>
</comment>
<feature type="transmembrane region" description="Helical" evidence="2">
    <location>
        <begin position="381"/>
        <end position="401"/>
    </location>
</feature>
<accession>A0ABT1W0Z0</accession>
<feature type="compositionally biased region" description="Pro residues" evidence="1">
    <location>
        <begin position="338"/>
        <end position="351"/>
    </location>
</feature>
<feature type="compositionally biased region" description="Low complexity" evidence="1">
    <location>
        <begin position="230"/>
        <end position="245"/>
    </location>
</feature>
<organism evidence="3 4">
    <name type="scientific">Rhizosaccharibacter radicis</name>
    <dbReference type="NCBI Taxonomy" id="2782605"/>
    <lineage>
        <taxon>Bacteria</taxon>
        <taxon>Pseudomonadati</taxon>
        <taxon>Pseudomonadota</taxon>
        <taxon>Alphaproteobacteria</taxon>
        <taxon>Acetobacterales</taxon>
        <taxon>Acetobacteraceae</taxon>
        <taxon>Rhizosaccharibacter</taxon>
    </lineage>
</organism>
<feature type="compositionally biased region" description="Low complexity" evidence="1">
    <location>
        <begin position="186"/>
        <end position="197"/>
    </location>
</feature>
<name>A0ABT1W0Z0_9PROT</name>
<keyword evidence="4" id="KW-1185">Reference proteome</keyword>
<keyword evidence="2" id="KW-0472">Membrane</keyword>
<feature type="compositionally biased region" description="Pro residues" evidence="1">
    <location>
        <begin position="175"/>
        <end position="185"/>
    </location>
</feature>
<gene>
    <name evidence="3" type="ORF">NFI88_15675</name>
</gene>
<feature type="compositionally biased region" description="Low complexity" evidence="1">
    <location>
        <begin position="252"/>
        <end position="262"/>
    </location>
</feature>
<feature type="compositionally biased region" description="Low complexity" evidence="1">
    <location>
        <begin position="204"/>
        <end position="214"/>
    </location>
</feature>
<evidence type="ECO:0000256" key="1">
    <source>
        <dbReference type="SAM" id="MobiDB-lite"/>
    </source>
</evidence>
<feature type="region of interest" description="Disordered" evidence="1">
    <location>
        <begin position="171"/>
        <end position="375"/>
    </location>
</feature>
<evidence type="ECO:0008006" key="5">
    <source>
        <dbReference type="Google" id="ProtNLM"/>
    </source>
</evidence>
<feature type="compositionally biased region" description="Low complexity" evidence="1">
    <location>
        <begin position="269"/>
        <end position="321"/>
    </location>
</feature>
<protein>
    <recommendedName>
        <fullName evidence="5">Restriction endonuclease</fullName>
    </recommendedName>
</protein>
<dbReference type="RefSeq" id="WP_422921026.1">
    <property type="nucleotide sequence ID" value="NZ_JAMZEJ010000010.1"/>
</dbReference>
<keyword evidence="2" id="KW-0812">Transmembrane</keyword>
<dbReference type="Proteomes" id="UP001524547">
    <property type="component" value="Unassembled WGS sequence"/>
</dbReference>
<evidence type="ECO:0000313" key="3">
    <source>
        <dbReference type="EMBL" id="MCQ8242272.1"/>
    </source>
</evidence>
<sequence>MNGSGLRRTALSLGAALLPVLGGVPLVGTTLVPAALASSPARHRTASPPLPRTHVTGTTDGCVDSRATIALADPADPRRRDPNWVSYVRQNGTCYRVDPGVALLVVRREGAVTLVRRAAGKRNQPPVYVATASLPGGDGASPAAGTPGGAVAPTAGTAAAALAAGMAASSVTPPVASPATPPTGAPPAGAGQSASVAAPPPEPEASAAASAPSAGQIAGGSVYGEPVPPSASASEATSANPTSSPNAVDRIPAPGAAPGAAPGTPPTAAPGTAQNPNTAGAASSPDAPPGANAGSPATQGAASAPAVAAQAGAPSGLRTPPTMAPTPSAAPPASSAVSPPPVTPSVTPPVPAEHDGEAASAAPASTRPDAGRSAAPEGWGWIWPASLVLLLAVIGAGFGLARRRRTPPERRTPSVAGMAAGADGRAAELAALRGRSEASLIAAGWRVDPGPDPASDLRATRGTSGMTVRCVVRPDAVPVEVVRQARLMFGAPRADHTIMLVSAGPFSREARAEAADAGIELRGDPARKR</sequence>
<proteinExistence type="predicted"/>